<organism evidence="7 8">
    <name type="scientific">Eubacterium plexicaudatum ASF492</name>
    <dbReference type="NCBI Taxonomy" id="1235802"/>
    <lineage>
        <taxon>Bacteria</taxon>
        <taxon>Bacillati</taxon>
        <taxon>Bacillota</taxon>
        <taxon>Clostridia</taxon>
        <taxon>Eubacteriales</taxon>
        <taxon>Eubacteriaceae</taxon>
        <taxon>Eubacterium</taxon>
    </lineage>
</organism>
<dbReference type="OrthoDB" id="9800582at2"/>
<comment type="similarity">
    <text evidence="4">Belongs to the sirtuin family. Class U subfamily.</text>
</comment>
<dbReference type="SUPFAM" id="SSF52467">
    <property type="entry name" value="DHS-like NAD/FAD-binding domain"/>
    <property type="match status" value="1"/>
</dbReference>
<evidence type="ECO:0000256" key="1">
    <source>
        <dbReference type="ARBA" id="ARBA00022490"/>
    </source>
</evidence>
<dbReference type="InterPro" id="IPR050134">
    <property type="entry name" value="NAD-dep_sirtuin_deacylases"/>
</dbReference>
<keyword evidence="4 5" id="KW-0479">Metal-binding</keyword>
<dbReference type="InterPro" id="IPR026590">
    <property type="entry name" value="Ssirtuin_cat_dom"/>
</dbReference>
<feature type="binding site" evidence="4">
    <location>
        <position position="36"/>
    </location>
    <ligand>
        <name>NAD(+)</name>
        <dbReference type="ChEBI" id="CHEBI:57540"/>
    </ligand>
</feature>
<feature type="binding site" evidence="4 5">
    <location>
        <position position="154"/>
    </location>
    <ligand>
        <name>Zn(2+)</name>
        <dbReference type="ChEBI" id="CHEBI:29105"/>
    </ligand>
</feature>
<evidence type="ECO:0000256" key="5">
    <source>
        <dbReference type="PROSITE-ProRule" id="PRU00236"/>
    </source>
</evidence>
<dbReference type="PROSITE" id="PS50305">
    <property type="entry name" value="SIRTUIN"/>
    <property type="match status" value="1"/>
</dbReference>
<proteinExistence type="inferred from homology"/>
<feature type="binding site" evidence="4">
    <location>
        <position position="215"/>
    </location>
    <ligand>
        <name>NAD(+)</name>
        <dbReference type="ChEBI" id="CHEBI:57540"/>
    </ligand>
</feature>
<evidence type="ECO:0000256" key="4">
    <source>
        <dbReference type="HAMAP-Rule" id="MF_01968"/>
    </source>
</evidence>
<keyword evidence="4 5" id="KW-0862">Zinc</keyword>
<feature type="binding site" evidence="4 5">
    <location>
        <position position="151"/>
    </location>
    <ligand>
        <name>Zn(2+)</name>
        <dbReference type="ChEBI" id="CHEBI:29105"/>
    </ligand>
</feature>
<dbReference type="GO" id="GO:0070403">
    <property type="term" value="F:NAD+ binding"/>
    <property type="evidence" value="ECO:0007669"/>
    <property type="project" value="UniProtKB-UniRule"/>
</dbReference>
<dbReference type="Gene3D" id="3.40.50.1220">
    <property type="entry name" value="TPP-binding domain"/>
    <property type="match status" value="1"/>
</dbReference>
<feature type="binding site" evidence="4">
    <location>
        <position position="192"/>
    </location>
    <ligand>
        <name>NAD(+)</name>
        <dbReference type="ChEBI" id="CHEBI:57540"/>
    </ligand>
</feature>
<dbReference type="HAMAP" id="MF_01968">
    <property type="entry name" value="Sirtuin_ClassU"/>
    <property type="match status" value="1"/>
</dbReference>
<protein>
    <recommendedName>
        <fullName evidence="4">NAD-dependent protein deacetylase</fullName>
        <ecNumber evidence="4">2.3.1.286</ecNumber>
    </recommendedName>
    <alternativeName>
        <fullName evidence="4">Regulatory protein SIR2 homolog</fullName>
    </alternativeName>
</protein>
<feature type="binding site" evidence="4 5">
    <location>
        <position position="133"/>
    </location>
    <ligand>
        <name>Zn(2+)</name>
        <dbReference type="ChEBI" id="CHEBI:29105"/>
    </ligand>
</feature>
<evidence type="ECO:0000313" key="8">
    <source>
        <dbReference type="Proteomes" id="UP000012589"/>
    </source>
</evidence>
<evidence type="ECO:0000259" key="6">
    <source>
        <dbReference type="PROSITE" id="PS50305"/>
    </source>
</evidence>
<feature type="domain" description="Deacetylase sirtuin-type" evidence="6">
    <location>
        <begin position="1"/>
        <end position="242"/>
    </location>
</feature>
<name>N2B5K5_9FIRM</name>
<dbReference type="eggNOG" id="COG0846">
    <property type="taxonomic scope" value="Bacteria"/>
</dbReference>
<dbReference type="Pfam" id="PF02146">
    <property type="entry name" value="SIR2"/>
    <property type="match status" value="1"/>
</dbReference>
<reference evidence="7 8" key="1">
    <citation type="journal article" date="2014" name="Genome Announc.">
        <title>Draft genome sequences of the altered schaedler flora, a defined bacterial community from gnotobiotic mice.</title>
        <authorList>
            <person name="Wannemuehler M.J."/>
            <person name="Overstreet A.M."/>
            <person name="Ward D.V."/>
            <person name="Phillips G.J."/>
        </authorList>
    </citation>
    <scope>NUCLEOTIDE SEQUENCE [LARGE SCALE GENOMIC DNA]</scope>
    <source>
        <strain evidence="7 8">ASF492</strain>
    </source>
</reference>
<feature type="binding site" evidence="4">
    <location>
        <position position="106"/>
    </location>
    <ligand>
        <name>NAD(+)</name>
        <dbReference type="ChEBI" id="CHEBI:57540"/>
    </ligand>
</feature>
<feature type="binding site" evidence="4">
    <location>
        <position position="107"/>
    </location>
    <ligand>
        <name>nicotinamide</name>
        <dbReference type="ChEBI" id="CHEBI:17154"/>
    </ligand>
</feature>
<dbReference type="InterPro" id="IPR028628">
    <property type="entry name" value="Sirtuin_class_U"/>
</dbReference>
<evidence type="ECO:0000256" key="2">
    <source>
        <dbReference type="ARBA" id="ARBA00022679"/>
    </source>
</evidence>
<dbReference type="GO" id="GO:0017136">
    <property type="term" value="F:histone deacetylase activity, NAD-dependent"/>
    <property type="evidence" value="ECO:0007669"/>
    <property type="project" value="TreeGrafter"/>
</dbReference>
<dbReference type="InterPro" id="IPR003000">
    <property type="entry name" value="Sirtuin"/>
</dbReference>
<feature type="binding site" evidence="4">
    <location>
        <position position="122"/>
    </location>
    <ligand>
        <name>NAD(+)</name>
        <dbReference type="ChEBI" id="CHEBI:57540"/>
    </ligand>
</feature>
<feature type="active site" description="Proton acceptor" evidence="4 5">
    <location>
        <position position="122"/>
    </location>
</feature>
<feature type="binding site" evidence="4">
    <location>
        <position position="106"/>
    </location>
    <ligand>
        <name>nicotinamide</name>
        <dbReference type="ChEBI" id="CHEBI:17154"/>
    </ligand>
</feature>
<feature type="binding site" evidence="4">
    <location>
        <position position="193"/>
    </location>
    <ligand>
        <name>NAD(+)</name>
        <dbReference type="ChEBI" id="CHEBI:57540"/>
    </ligand>
</feature>
<dbReference type="Gene3D" id="3.30.1600.10">
    <property type="entry name" value="SIR2/SIRT2 'Small Domain"/>
    <property type="match status" value="1"/>
</dbReference>
<dbReference type="AlphaFoldDB" id="N2B5K5"/>
<dbReference type="NCBIfam" id="NF001752">
    <property type="entry name" value="PRK00481.1-1"/>
    <property type="match status" value="1"/>
</dbReference>
<dbReference type="EC" id="2.3.1.286" evidence="4"/>
<comment type="catalytic activity">
    <reaction evidence="4">
        <text>N(6)-acetyl-L-lysyl-[protein] + NAD(+) + H2O = 2''-O-acetyl-ADP-D-ribose + nicotinamide + L-lysyl-[protein]</text>
        <dbReference type="Rhea" id="RHEA:43636"/>
        <dbReference type="Rhea" id="RHEA-COMP:9752"/>
        <dbReference type="Rhea" id="RHEA-COMP:10731"/>
        <dbReference type="ChEBI" id="CHEBI:15377"/>
        <dbReference type="ChEBI" id="CHEBI:17154"/>
        <dbReference type="ChEBI" id="CHEBI:29969"/>
        <dbReference type="ChEBI" id="CHEBI:57540"/>
        <dbReference type="ChEBI" id="CHEBI:61930"/>
        <dbReference type="ChEBI" id="CHEBI:83767"/>
        <dbReference type="EC" id="2.3.1.286"/>
    </reaction>
</comment>
<feature type="binding site" evidence="4">
    <location>
        <position position="25"/>
    </location>
    <ligand>
        <name>NAD(+)</name>
        <dbReference type="ChEBI" id="CHEBI:57540"/>
    </ligand>
</feature>
<comment type="subcellular location">
    <subcellularLocation>
        <location evidence="4">Cytoplasm</location>
    </subcellularLocation>
</comment>
<evidence type="ECO:0000256" key="3">
    <source>
        <dbReference type="ARBA" id="ARBA00023027"/>
    </source>
</evidence>
<dbReference type="Proteomes" id="UP000012589">
    <property type="component" value="Unassembled WGS sequence"/>
</dbReference>
<feature type="binding site" evidence="4">
    <location>
        <position position="29"/>
    </location>
    <ligand>
        <name>NAD(+)</name>
        <dbReference type="ChEBI" id="CHEBI:57540"/>
    </ligand>
</feature>
<dbReference type="GO" id="GO:0005737">
    <property type="term" value="C:cytoplasm"/>
    <property type="evidence" value="ECO:0007669"/>
    <property type="project" value="UniProtKB-SubCell"/>
</dbReference>
<comment type="cofactor">
    <cofactor evidence="4">
        <name>Zn(2+)</name>
        <dbReference type="ChEBI" id="CHEBI:29105"/>
    </cofactor>
    <text evidence="4">Binds 1 zinc ion per subunit.</text>
</comment>
<keyword evidence="8" id="KW-1185">Reference proteome</keyword>
<feature type="binding site" evidence="4">
    <location>
        <position position="36"/>
    </location>
    <ligand>
        <name>nicotinamide</name>
        <dbReference type="ChEBI" id="CHEBI:17154"/>
    </ligand>
</feature>
<dbReference type="HOGENOM" id="CLU_023643_3_0_9"/>
<sequence length="242" mass="26887">MSSDKILQLQEMVTNTNNIVFFGGAGVSTESGIPDFRSVDGLYNQKYDYPPETILSHSFYISKPEEFYRFYFDKILCLDAKPNAAHVKLAELEQSGKLKAVITQNIDGLHQMAGSKEVLELHGSIHRNYCRKCAKRFDAIYMKKCTGVPLCDECGGSIKPDVVLYEEGLDTQTMEKAVMYISKADILIIGGTSLAVYPAAGLIDYYRGNKLVLINKSATPMDKCADLLIQGSIGEIFSQIRI</sequence>
<dbReference type="PANTHER" id="PTHR11085:SF4">
    <property type="entry name" value="NAD-DEPENDENT PROTEIN DEACYLASE"/>
    <property type="match status" value="1"/>
</dbReference>
<gene>
    <name evidence="4" type="primary">cobB</name>
    <name evidence="7" type="ORF">C823_01348</name>
</gene>
<dbReference type="EMBL" id="AQFT01000039">
    <property type="protein sequence ID" value="EMZ33808.1"/>
    <property type="molecule type" value="Genomic_DNA"/>
</dbReference>
<dbReference type="PANTHER" id="PTHR11085">
    <property type="entry name" value="NAD-DEPENDENT PROTEIN DEACYLASE SIRTUIN-5, MITOCHONDRIAL-RELATED"/>
    <property type="match status" value="1"/>
</dbReference>
<keyword evidence="2 4" id="KW-0808">Transferase</keyword>
<feature type="binding site" evidence="4">
    <location>
        <position position="37"/>
    </location>
    <ligand>
        <name>NAD(+)</name>
        <dbReference type="ChEBI" id="CHEBI:57540"/>
    </ligand>
</feature>
<feature type="binding site" evidence="4 5">
    <location>
        <position position="130"/>
    </location>
    <ligand>
        <name>Zn(2+)</name>
        <dbReference type="ChEBI" id="CHEBI:29105"/>
    </ligand>
</feature>
<dbReference type="InterPro" id="IPR026591">
    <property type="entry name" value="Sirtuin_cat_small_dom_sf"/>
</dbReference>
<dbReference type="GO" id="GO:0008270">
    <property type="term" value="F:zinc ion binding"/>
    <property type="evidence" value="ECO:0007669"/>
    <property type="project" value="UniProtKB-UniRule"/>
</dbReference>
<evidence type="ECO:0000313" key="7">
    <source>
        <dbReference type="EMBL" id="EMZ33808.1"/>
    </source>
</evidence>
<feature type="binding site" evidence="4">
    <location>
        <position position="107"/>
    </location>
    <ligand>
        <name>NAD(+)</name>
        <dbReference type="ChEBI" id="CHEBI:57540"/>
    </ligand>
</feature>
<accession>N2B5K5</accession>
<keyword evidence="3 4" id="KW-0520">NAD</keyword>
<keyword evidence="1 4" id="KW-0963">Cytoplasm</keyword>
<dbReference type="STRING" id="1235802.C823_01348"/>
<dbReference type="InterPro" id="IPR029035">
    <property type="entry name" value="DHS-like_NAD/FAD-binding_dom"/>
</dbReference>
<feature type="binding site" evidence="4">
    <location>
        <position position="233"/>
    </location>
    <ligand>
        <name>NAD(+)</name>
        <dbReference type="ChEBI" id="CHEBI:57540"/>
    </ligand>
</feature>
<feature type="binding site" evidence="4">
    <location>
        <position position="104"/>
    </location>
    <ligand>
        <name>NAD(+)</name>
        <dbReference type="ChEBI" id="CHEBI:57540"/>
    </ligand>
</feature>
<comment type="function">
    <text evidence="4">NAD-dependent protein deacetylase which modulates the activities of several enzymes which are inactive in their acetylated form.</text>
</comment>
<dbReference type="PATRIC" id="fig|1235802.3.peg.1438"/>
<comment type="caution">
    <text evidence="7">The sequence shown here is derived from an EMBL/GenBank/DDBJ whole genome shotgun (WGS) entry which is preliminary data.</text>
</comment>
<comment type="caution">
    <text evidence="4">Lacks conserved residue(s) required for the propagation of feature annotation.</text>
</comment>